<accession>A0AAV8YJ81</accession>
<protein>
    <submittedName>
        <fullName evidence="1">Uncharacterized protein</fullName>
    </submittedName>
</protein>
<dbReference type="PANTHER" id="PTHR33480">
    <property type="entry name" value="SET DOMAIN-CONTAINING PROTEIN-RELATED"/>
    <property type="match status" value="1"/>
</dbReference>
<comment type="caution">
    <text evidence="1">The sequence shown here is derived from an EMBL/GenBank/DDBJ whole genome shotgun (WGS) entry which is preliminary data.</text>
</comment>
<dbReference type="PANTHER" id="PTHR33480:SF1">
    <property type="entry name" value="TYR RECOMBINASE DOMAIN-CONTAINING PROTEIN"/>
    <property type="match status" value="1"/>
</dbReference>
<keyword evidence="2" id="KW-1185">Reference proteome</keyword>
<dbReference type="Proteomes" id="UP001162156">
    <property type="component" value="Unassembled WGS sequence"/>
</dbReference>
<gene>
    <name evidence="1" type="ORF">NQ314_007655</name>
</gene>
<sequence length="242" mass="28738">MRISLRDKNVPCPQCLGYYSKLSIRHHVKNCMPMRGSKRRRNIKAECRKLLNNIHEMPPEDLKMKFFPFFNDDEVSNVIRYDVDTITYDNYMCRKYTTEHHPQQIRSNLRAFGRLISVIREFNPNIKEPSEVLDPIQVEVIINAINKVAMLDKSSHLYKTPATAMLLATELKRLCKLLTMDYARNRDKEGQKRLEDLLLTFNHEFQVTVNKRGLETQKINNRRKNYPSQDRTYCRIQNLFRG</sequence>
<name>A0AAV8YJ81_9CUCU</name>
<evidence type="ECO:0000313" key="1">
    <source>
        <dbReference type="EMBL" id="KAJ8951662.1"/>
    </source>
</evidence>
<organism evidence="1 2">
    <name type="scientific">Rhamnusium bicolor</name>
    <dbReference type="NCBI Taxonomy" id="1586634"/>
    <lineage>
        <taxon>Eukaryota</taxon>
        <taxon>Metazoa</taxon>
        <taxon>Ecdysozoa</taxon>
        <taxon>Arthropoda</taxon>
        <taxon>Hexapoda</taxon>
        <taxon>Insecta</taxon>
        <taxon>Pterygota</taxon>
        <taxon>Neoptera</taxon>
        <taxon>Endopterygota</taxon>
        <taxon>Coleoptera</taxon>
        <taxon>Polyphaga</taxon>
        <taxon>Cucujiformia</taxon>
        <taxon>Chrysomeloidea</taxon>
        <taxon>Cerambycidae</taxon>
        <taxon>Lepturinae</taxon>
        <taxon>Rhagiini</taxon>
        <taxon>Rhamnusium</taxon>
    </lineage>
</organism>
<dbReference type="AlphaFoldDB" id="A0AAV8YJ81"/>
<dbReference type="EMBL" id="JANEYF010002085">
    <property type="protein sequence ID" value="KAJ8951662.1"/>
    <property type="molecule type" value="Genomic_DNA"/>
</dbReference>
<reference evidence="1" key="1">
    <citation type="journal article" date="2023" name="Insect Mol. Biol.">
        <title>Genome sequencing provides insights into the evolution of gene families encoding plant cell wall-degrading enzymes in longhorned beetles.</title>
        <authorList>
            <person name="Shin N.R."/>
            <person name="Okamura Y."/>
            <person name="Kirsch R."/>
            <person name="Pauchet Y."/>
        </authorList>
    </citation>
    <scope>NUCLEOTIDE SEQUENCE</scope>
    <source>
        <strain evidence="1">RBIC_L_NR</strain>
    </source>
</reference>
<evidence type="ECO:0000313" key="2">
    <source>
        <dbReference type="Proteomes" id="UP001162156"/>
    </source>
</evidence>
<proteinExistence type="predicted"/>